<reference evidence="1 2" key="1">
    <citation type="submission" date="2023-02" db="EMBL/GenBank/DDBJ databases">
        <title>Pseudomonas chrutzelriedensis sp. nov., a potently antifungal strain isolated from moss.</title>
        <authorList>
            <person name="Schnyder A."/>
            <person name="Kalawong R."/>
            <person name="Eberl L."/>
            <person name="Agnoli K."/>
        </authorList>
    </citation>
    <scope>NUCLEOTIDE SEQUENCE [LARGE SCALE GENOMIC DNA]</scope>
    <source>
        <strain evidence="1 2">681</strain>
    </source>
</reference>
<dbReference type="Proteomes" id="UP001159100">
    <property type="component" value="Unassembled WGS sequence"/>
</dbReference>
<organism evidence="1 2">
    <name type="scientific">Pseudomonas fungipugnans</name>
    <dbReference type="NCBI Taxonomy" id="3024217"/>
    <lineage>
        <taxon>Bacteria</taxon>
        <taxon>Pseudomonadati</taxon>
        <taxon>Pseudomonadota</taxon>
        <taxon>Gammaproteobacteria</taxon>
        <taxon>Pseudomonadales</taxon>
        <taxon>Pseudomonadaceae</taxon>
        <taxon>Pseudomonas</taxon>
    </lineage>
</organism>
<name>A0ABT6QH54_9PSED</name>
<sequence length="290" mass="33403">MSSPPTSNVDKRCWMSKVTDIDSLKLNSLIWPGTHNSGMDKKAPNYEVILGNWTTCQNDSFAWQLEQGARAFDLRLGFHPGSPRGTYYFHHNGFQSHRVLDELIDAVNSFLDRNPDEFILLDFHQLRDGEQHFDFAQFNELLVRRLGERVISPWDDDKTIGELKAASNKKRILMAASGSVELDMAYFQSQIFHRWSGNRVTDIEDLRRHIIQTLDTPRIATPLWSLTATSYSFLGGPVDIKQHINEWFHYSRDWITRCSIISTDFFDESAIVSYCWVANSMKAVYGDAAR</sequence>
<proteinExistence type="predicted"/>
<evidence type="ECO:0000313" key="2">
    <source>
        <dbReference type="Proteomes" id="UP001159100"/>
    </source>
</evidence>
<dbReference type="PANTHER" id="PTHR13593">
    <property type="match status" value="1"/>
</dbReference>
<dbReference type="InterPro" id="IPR017946">
    <property type="entry name" value="PLC-like_Pdiesterase_TIM-brl"/>
</dbReference>
<protein>
    <submittedName>
        <fullName evidence="1">Phospholipase</fullName>
    </submittedName>
</protein>
<dbReference type="CDD" id="cd08557">
    <property type="entry name" value="PI-PLCc_bacteria_like"/>
    <property type="match status" value="1"/>
</dbReference>
<dbReference type="PANTHER" id="PTHR13593:SF113">
    <property type="entry name" value="SI:DKEY-266F7.9"/>
    <property type="match status" value="1"/>
</dbReference>
<gene>
    <name evidence="1" type="ORF">POF45_01340</name>
</gene>
<dbReference type="InterPro" id="IPR051057">
    <property type="entry name" value="PI-PLC_domain"/>
</dbReference>
<dbReference type="SUPFAM" id="SSF51695">
    <property type="entry name" value="PLC-like phosphodiesterases"/>
    <property type="match status" value="1"/>
</dbReference>
<comment type="caution">
    <text evidence="1">The sequence shown here is derived from an EMBL/GenBank/DDBJ whole genome shotgun (WGS) entry which is preliminary data.</text>
</comment>
<dbReference type="EMBL" id="JARBWL010000001">
    <property type="protein sequence ID" value="MDI2590076.1"/>
    <property type="molecule type" value="Genomic_DNA"/>
</dbReference>
<evidence type="ECO:0000313" key="1">
    <source>
        <dbReference type="EMBL" id="MDI2590076.1"/>
    </source>
</evidence>
<dbReference type="PROSITE" id="PS50007">
    <property type="entry name" value="PIPLC_X_DOMAIN"/>
    <property type="match status" value="1"/>
</dbReference>
<dbReference type="Gene3D" id="3.20.20.190">
    <property type="entry name" value="Phosphatidylinositol (PI) phosphodiesterase"/>
    <property type="match status" value="1"/>
</dbReference>
<accession>A0ABT6QH54</accession>
<dbReference type="RefSeq" id="WP_259494236.1">
    <property type="nucleotide sequence ID" value="NZ_JARBWL010000001.1"/>
</dbReference>
<keyword evidence="2" id="KW-1185">Reference proteome</keyword>